<proteinExistence type="predicted"/>
<organism evidence="1 2">
    <name type="scientific">Candidatus Roizmanbacteria bacterium CG10_big_fil_rev_8_21_14_0_10_45_7</name>
    <dbReference type="NCBI Taxonomy" id="1974854"/>
    <lineage>
        <taxon>Bacteria</taxon>
        <taxon>Candidatus Roizmaniibacteriota</taxon>
    </lineage>
</organism>
<protein>
    <recommendedName>
        <fullName evidence="3">Transcriptional regulator</fullName>
    </recommendedName>
</protein>
<dbReference type="Proteomes" id="UP000231569">
    <property type="component" value="Unassembled WGS sequence"/>
</dbReference>
<gene>
    <name evidence="1" type="ORF">COU89_02775</name>
</gene>
<name>A0A2M8KUE5_9BACT</name>
<evidence type="ECO:0000313" key="2">
    <source>
        <dbReference type="Proteomes" id="UP000231569"/>
    </source>
</evidence>
<evidence type="ECO:0000313" key="1">
    <source>
        <dbReference type="EMBL" id="PJE63545.1"/>
    </source>
</evidence>
<sequence length="198" mass="22839">MVSLPFFKKTKSKVFIVLYSQTRKRFHMREIERLTGEHINAVREALLSFVKAKLITSETVGKKRFFQANKDGVFYDELLRIVAKKVSLGHRIIEDRARLGKVKYAFLTDSYYRQNQGTTDEIDLFLVGTISLKEVSKITAEESDLLGREINFSVMDSDEFAFRKKNKDPFLASILQKDRVMLIGQNPTESVPPRTVQP</sequence>
<accession>A0A2M8KUE5</accession>
<dbReference type="EMBL" id="PFEE01000060">
    <property type="protein sequence ID" value="PJE63545.1"/>
    <property type="molecule type" value="Genomic_DNA"/>
</dbReference>
<evidence type="ECO:0008006" key="3">
    <source>
        <dbReference type="Google" id="ProtNLM"/>
    </source>
</evidence>
<dbReference type="AlphaFoldDB" id="A0A2M8KUE5"/>
<comment type="caution">
    <text evidence="1">The sequence shown here is derived from an EMBL/GenBank/DDBJ whole genome shotgun (WGS) entry which is preliminary data.</text>
</comment>
<reference evidence="2" key="1">
    <citation type="submission" date="2017-09" db="EMBL/GenBank/DDBJ databases">
        <title>Depth-based differentiation of microbial function through sediment-hosted aquifers and enrichment of novel symbionts in the deep terrestrial subsurface.</title>
        <authorList>
            <person name="Probst A.J."/>
            <person name="Ladd B."/>
            <person name="Jarett J.K."/>
            <person name="Geller-Mcgrath D.E."/>
            <person name="Sieber C.M.K."/>
            <person name="Emerson J.B."/>
            <person name="Anantharaman K."/>
            <person name="Thomas B.C."/>
            <person name="Malmstrom R."/>
            <person name="Stieglmeier M."/>
            <person name="Klingl A."/>
            <person name="Woyke T."/>
            <person name="Ryan C.M."/>
            <person name="Banfield J.F."/>
        </authorList>
    </citation>
    <scope>NUCLEOTIDE SEQUENCE [LARGE SCALE GENOMIC DNA]</scope>
</reference>